<organism evidence="1">
    <name type="scientific">Salmonella enterica</name>
    <name type="common">Salmonella choleraesuis</name>
    <dbReference type="NCBI Taxonomy" id="28901"/>
    <lineage>
        <taxon>Bacteria</taxon>
        <taxon>Pseudomonadati</taxon>
        <taxon>Pseudomonadota</taxon>
        <taxon>Gammaproteobacteria</taxon>
        <taxon>Enterobacterales</taxon>
        <taxon>Enterobacteriaceae</taxon>
        <taxon>Salmonella</taxon>
    </lineage>
</organism>
<proteinExistence type="predicted"/>
<dbReference type="InterPro" id="IPR008964">
    <property type="entry name" value="Invasin/intimin_cell_adhesion"/>
</dbReference>
<sequence>TPSSLTLGGTATAKLVLKDTADKAVTGLTGLKLKVSVPAGAAAWPDEMLVESDTTPGTYVMPGMTPTSVGDYVLTVSGLSGFVLSKTLKVTKAVPDNTLSSLVAAPASVAQGQVSAVTLTLRNTDGTPVSGEKALKLTWQKGSGESHTASLTEQGDKGQYTAEIPTASLAEGVYTLSVPDLKWFTKTASLTVGKVIPDAAASSLV</sequence>
<feature type="non-terminal residue" evidence="1">
    <location>
        <position position="1"/>
    </location>
</feature>
<reference evidence="1" key="1">
    <citation type="submission" date="2018-08" db="EMBL/GenBank/DDBJ databases">
        <authorList>
            <consortium name="PulseNet: The National Subtyping Network for Foodborne Disease Surveillance"/>
            <person name="Tarr C.L."/>
            <person name="Trees E."/>
            <person name="Katz L.S."/>
            <person name="Carleton-Romer H.A."/>
            <person name="Stroika S."/>
            <person name="Kucerova Z."/>
            <person name="Roache K.F."/>
            <person name="Sabol A.L."/>
            <person name="Besser J."/>
            <person name="Gerner-Smidt P."/>
        </authorList>
    </citation>
    <scope>NUCLEOTIDE SEQUENCE</scope>
    <source>
        <strain evidence="1">PNUSAS048855</strain>
    </source>
</reference>
<accession>A0A5T5YJF4</accession>
<gene>
    <name evidence="1" type="ORF">DXW22_23955</name>
</gene>
<name>A0A5T5YJF4_SALER</name>
<feature type="non-terminal residue" evidence="1">
    <location>
        <position position="205"/>
    </location>
</feature>
<evidence type="ECO:0000313" key="1">
    <source>
        <dbReference type="EMBL" id="EBM3648299.1"/>
    </source>
</evidence>
<dbReference type="EMBL" id="AAGCHW010000156">
    <property type="protein sequence ID" value="EBM3648299.1"/>
    <property type="molecule type" value="Genomic_DNA"/>
</dbReference>
<dbReference type="AlphaFoldDB" id="A0A5T5YJF4"/>
<comment type="caution">
    <text evidence="1">The sequence shown here is derived from an EMBL/GenBank/DDBJ whole genome shotgun (WGS) entry which is preliminary data.</text>
</comment>
<dbReference type="Gene3D" id="2.60.40.10">
    <property type="entry name" value="Immunoglobulins"/>
    <property type="match status" value="2"/>
</dbReference>
<protein>
    <submittedName>
        <fullName evidence="1">Uncharacterized protein</fullName>
    </submittedName>
</protein>
<dbReference type="SUPFAM" id="SSF49373">
    <property type="entry name" value="Invasin/intimin cell-adhesion fragments"/>
    <property type="match status" value="1"/>
</dbReference>
<dbReference type="InterPro" id="IPR013783">
    <property type="entry name" value="Ig-like_fold"/>
</dbReference>